<dbReference type="NCBIfam" id="NF041373">
    <property type="entry name" value="HGG_STG"/>
    <property type="match status" value="1"/>
</dbReference>
<evidence type="ECO:0000256" key="1">
    <source>
        <dbReference type="SAM" id="MobiDB-lite"/>
    </source>
</evidence>
<accession>A0A255YPF3</accession>
<evidence type="ECO:0000313" key="3">
    <source>
        <dbReference type="Proteomes" id="UP000216991"/>
    </source>
</evidence>
<name>A0A255YPF3_9SPHN</name>
<evidence type="ECO:0000313" key="2">
    <source>
        <dbReference type="EMBL" id="OYQ31122.1"/>
    </source>
</evidence>
<proteinExistence type="predicted"/>
<feature type="region of interest" description="Disordered" evidence="1">
    <location>
        <begin position="32"/>
        <end position="53"/>
    </location>
</feature>
<protein>
    <submittedName>
        <fullName evidence="2">Uncharacterized protein</fullName>
    </submittedName>
</protein>
<dbReference type="InterPro" id="IPR047675">
    <property type="entry name" value="Putative_zinc-bd"/>
</dbReference>
<reference evidence="2 3" key="1">
    <citation type="submission" date="2017-07" db="EMBL/GenBank/DDBJ databases">
        <title>Sandarakinorhabdus cyanobacteriorum sp. nov., a novel bacterium isolated from cyanobacterial aggregates in a eutrophic lake.</title>
        <authorList>
            <person name="Cai H."/>
        </authorList>
    </citation>
    <scope>NUCLEOTIDE SEQUENCE [LARGE SCALE GENOMIC DNA]</scope>
    <source>
        <strain evidence="2 3">TH057</strain>
    </source>
</reference>
<dbReference type="AlphaFoldDB" id="A0A255YPF3"/>
<gene>
    <name evidence="2" type="ORF">CHU93_05325</name>
</gene>
<dbReference type="OrthoDB" id="7597230at2"/>
<dbReference type="Proteomes" id="UP000216991">
    <property type="component" value="Unassembled WGS sequence"/>
</dbReference>
<comment type="caution">
    <text evidence="2">The sequence shown here is derived from an EMBL/GenBank/DDBJ whole genome shotgun (WGS) entry which is preliminary data.</text>
</comment>
<keyword evidence="3" id="KW-1185">Reference proteome</keyword>
<dbReference type="EMBL" id="NOXT01000093">
    <property type="protein sequence ID" value="OYQ31122.1"/>
    <property type="molecule type" value="Genomic_DNA"/>
</dbReference>
<sequence>MQPAILTQAPRCQAKTLAGTLCQAPAVSGRRRCRMHGRTNPGPPIGNRNAWKHGARSAEKRALLATIRELDRF</sequence>
<organism evidence="2 3">
    <name type="scientific">Sandarakinorhabdus cyanobacteriorum</name>
    <dbReference type="NCBI Taxonomy" id="1981098"/>
    <lineage>
        <taxon>Bacteria</taxon>
        <taxon>Pseudomonadati</taxon>
        <taxon>Pseudomonadota</taxon>
        <taxon>Alphaproteobacteria</taxon>
        <taxon>Sphingomonadales</taxon>
        <taxon>Sphingosinicellaceae</taxon>
        <taxon>Sandarakinorhabdus</taxon>
    </lineage>
</organism>